<keyword evidence="7" id="KW-0449">Lipoprotein</keyword>
<gene>
    <name evidence="10" type="ORF">SAMN05421790_103194</name>
</gene>
<evidence type="ECO:0000313" key="10">
    <source>
        <dbReference type="EMBL" id="SIS63425.1"/>
    </source>
</evidence>
<name>A0A1N7KPB0_9BACL</name>
<comment type="subcellular location">
    <subcellularLocation>
        <location evidence="1">Membrane</location>
        <topology evidence="1">Lipid-anchor</topology>
    </subcellularLocation>
</comment>
<reference evidence="11" key="1">
    <citation type="submission" date="2017-01" db="EMBL/GenBank/DDBJ databases">
        <authorList>
            <person name="Varghese N."/>
            <person name="Submissions S."/>
        </authorList>
    </citation>
    <scope>NUCLEOTIDE SEQUENCE [LARGE SCALE GENOMIC DNA]</scope>
    <source>
        <strain evidence="11">DSM 45196</strain>
    </source>
</reference>
<dbReference type="GO" id="GO:0009847">
    <property type="term" value="P:spore germination"/>
    <property type="evidence" value="ECO:0007669"/>
    <property type="project" value="InterPro"/>
</dbReference>
<evidence type="ECO:0000256" key="6">
    <source>
        <dbReference type="ARBA" id="ARBA00023139"/>
    </source>
</evidence>
<keyword evidence="3" id="KW-0309">Germination</keyword>
<dbReference type="InterPro" id="IPR046953">
    <property type="entry name" value="Spore_GerAC-like_C"/>
</dbReference>
<dbReference type="AlphaFoldDB" id="A0A1N7KPB0"/>
<feature type="domain" description="Spore germination protein N-terminal" evidence="9">
    <location>
        <begin position="30"/>
        <end position="228"/>
    </location>
</feature>
<dbReference type="InterPro" id="IPR008844">
    <property type="entry name" value="Spore_GerAC-like"/>
</dbReference>
<dbReference type="PANTHER" id="PTHR35789:SF1">
    <property type="entry name" value="SPORE GERMINATION PROTEIN B3"/>
    <property type="match status" value="1"/>
</dbReference>
<dbReference type="PANTHER" id="PTHR35789">
    <property type="entry name" value="SPORE GERMINATION PROTEIN B3"/>
    <property type="match status" value="1"/>
</dbReference>
<keyword evidence="11" id="KW-1185">Reference proteome</keyword>
<dbReference type="Proteomes" id="UP000186795">
    <property type="component" value="Unassembled WGS sequence"/>
</dbReference>
<evidence type="ECO:0000256" key="2">
    <source>
        <dbReference type="ARBA" id="ARBA00007886"/>
    </source>
</evidence>
<dbReference type="InterPro" id="IPR038501">
    <property type="entry name" value="Spore_GerAC_C_sf"/>
</dbReference>
<keyword evidence="6" id="KW-0564">Palmitate</keyword>
<evidence type="ECO:0000256" key="4">
    <source>
        <dbReference type="ARBA" id="ARBA00022729"/>
    </source>
</evidence>
<dbReference type="RefSeq" id="WP_076524296.1">
    <property type="nucleotide sequence ID" value="NZ_CP048103.1"/>
</dbReference>
<keyword evidence="4" id="KW-0732">Signal</keyword>
<dbReference type="Pfam" id="PF25198">
    <property type="entry name" value="Spore_GerAC_N"/>
    <property type="match status" value="1"/>
</dbReference>
<evidence type="ECO:0000259" key="8">
    <source>
        <dbReference type="Pfam" id="PF05504"/>
    </source>
</evidence>
<feature type="domain" description="Spore germination GerAC-like C-terminal" evidence="8">
    <location>
        <begin position="239"/>
        <end position="408"/>
    </location>
</feature>
<dbReference type="PROSITE" id="PS51257">
    <property type="entry name" value="PROKAR_LIPOPROTEIN"/>
    <property type="match status" value="1"/>
</dbReference>
<evidence type="ECO:0000259" key="9">
    <source>
        <dbReference type="Pfam" id="PF25198"/>
    </source>
</evidence>
<protein>
    <submittedName>
        <fullName evidence="10">Germination protein, Ger(X)C family</fullName>
    </submittedName>
</protein>
<accession>A0A1N7KPB0</accession>
<evidence type="ECO:0000256" key="7">
    <source>
        <dbReference type="ARBA" id="ARBA00023288"/>
    </source>
</evidence>
<dbReference type="OrthoDB" id="9816067at2"/>
<organism evidence="10 11">
    <name type="scientific">Kroppenstedtia eburnea</name>
    <dbReference type="NCBI Taxonomy" id="714067"/>
    <lineage>
        <taxon>Bacteria</taxon>
        <taxon>Bacillati</taxon>
        <taxon>Bacillota</taxon>
        <taxon>Bacilli</taxon>
        <taxon>Bacillales</taxon>
        <taxon>Thermoactinomycetaceae</taxon>
        <taxon>Kroppenstedtia</taxon>
    </lineage>
</organism>
<dbReference type="EMBL" id="FTOD01000003">
    <property type="protein sequence ID" value="SIS63425.1"/>
    <property type="molecule type" value="Genomic_DNA"/>
</dbReference>
<sequence length="412" mass="46876">MLKKQHLPHNVAGLVLLCILCSSLLTGCWDRIEVEDRAVVLAMAIDQVQEEEQFKEEEVTHESGHDPRGEKIRVTMQIAVPGRLPLGPSGDGGGGGGEAKPVWVLSTVAHSLEDAFSNMQQQVADRLFFGHLRVIVISEAVARRGLQDINEALRRETEVRRTAWMIVSKKKAAHLMEIAPQLERVPALYLYDMVNHSVINGKLPRSNLGLFWRAVSTPGQEGFLPLVESRSRENVFIAGLAYFRGNRMVGKTNPLQISQVMEVTGVSAAGYSVFFQLPRNRGWVVYQATSRESEIRTFIRNGKPRVRVKVRVEGNLEEKTRDSRVDVTDRETVRKLERIIARDLRVRIEELIRETQRKGSDIFAFGEYVRSEHPGFWRRNIQPGTGWERWYRELPVDIQVRAKLRRIGAEAK</sequence>
<comment type="similarity">
    <text evidence="2">Belongs to the GerABKC lipoprotein family.</text>
</comment>
<evidence type="ECO:0000256" key="1">
    <source>
        <dbReference type="ARBA" id="ARBA00004635"/>
    </source>
</evidence>
<dbReference type="InterPro" id="IPR057336">
    <property type="entry name" value="GerAC_N"/>
</dbReference>
<evidence type="ECO:0000313" key="11">
    <source>
        <dbReference type="Proteomes" id="UP000186795"/>
    </source>
</evidence>
<dbReference type="Gene3D" id="3.30.300.210">
    <property type="entry name" value="Nutrient germinant receptor protein C, domain 3"/>
    <property type="match status" value="1"/>
</dbReference>
<keyword evidence="5" id="KW-0472">Membrane</keyword>
<dbReference type="GO" id="GO:0016020">
    <property type="term" value="C:membrane"/>
    <property type="evidence" value="ECO:0007669"/>
    <property type="project" value="UniProtKB-SubCell"/>
</dbReference>
<dbReference type="Pfam" id="PF05504">
    <property type="entry name" value="Spore_GerAC"/>
    <property type="match status" value="1"/>
</dbReference>
<evidence type="ECO:0000256" key="5">
    <source>
        <dbReference type="ARBA" id="ARBA00023136"/>
    </source>
</evidence>
<proteinExistence type="inferred from homology"/>
<dbReference type="NCBIfam" id="TIGR02887">
    <property type="entry name" value="spore_ger_x_C"/>
    <property type="match status" value="1"/>
</dbReference>
<evidence type="ECO:0000256" key="3">
    <source>
        <dbReference type="ARBA" id="ARBA00022544"/>
    </source>
</evidence>